<sequence>MVGSVNGLTCLAMEDYDLVMWNPSIRKYKKLPDSRPRLKKLTYDFHSYGFGYDEFHDDYKVVGIFTCGSLDQVEFKIFSLKSDSWTSVIGCLSGVLLNVLGKFVNGKLHWATMAPGANRCMFGNIISFDLADEKWENVELPCYGGDEIALFWLGLLGSDLSIICDRRGTHVDVWVMKRSIGLQNLGQRCLSSSILMIKWIIPVFHPFSCQMKVKFWLYLDQLS</sequence>
<evidence type="ECO:0000313" key="3">
    <source>
        <dbReference type="RefSeq" id="XP_009763954.1"/>
    </source>
</evidence>
<dbReference type="InterPro" id="IPR006527">
    <property type="entry name" value="F-box-assoc_dom_typ1"/>
</dbReference>
<accession>A0A1U7VNL9</accession>
<keyword evidence="2" id="KW-1185">Reference proteome</keyword>
<dbReference type="Pfam" id="PF07734">
    <property type="entry name" value="FBA_1"/>
    <property type="match status" value="1"/>
</dbReference>
<evidence type="ECO:0000259" key="1">
    <source>
        <dbReference type="Pfam" id="PF07734"/>
    </source>
</evidence>
<dbReference type="PANTHER" id="PTHR31672">
    <property type="entry name" value="BNACNNG10540D PROTEIN"/>
    <property type="match status" value="1"/>
</dbReference>
<gene>
    <name evidence="3" type="primary">LOC104215761</name>
</gene>
<feature type="domain" description="F-box associated beta-propeller type 1" evidence="1">
    <location>
        <begin position="6"/>
        <end position="181"/>
    </location>
</feature>
<dbReference type="OrthoDB" id="1303199at2759"/>
<dbReference type="AlphaFoldDB" id="A0A1U7VNL9"/>
<dbReference type="InterPro" id="IPR050796">
    <property type="entry name" value="SCF_F-box_component"/>
</dbReference>
<dbReference type="NCBIfam" id="TIGR01640">
    <property type="entry name" value="F_box_assoc_1"/>
    <property type="match status" value="1"/>
</dbReference>
<dbReference type="PANTHER" id="PTHR31672:SF13">
    <property type="entry name" value="F-BOX PROTEIN CPR30-LIKE"/>
    <property type="match status" value="1"/>
</dbReference>
<reference evidence="2" key="1">
    <citation type="journal article" date="2013" name="Genome Biol.">
        <title>Reference genomes and transcriptomes of Nicotiana sylvestris and Nicotiana tomentosiformis.</title>
        <authorList>
            <person name="Sierro N."/>
            <person name="Battey J.N."/>
            <person name="Ouadi S."/>
            <person name="Bovet L."/>
            <person name="Goepfert S."/>
            <person name="Bakaher N."/>
            <person name="Peitsch M.C."/>
            <person name="Ivanov N.V."/>
        </authorList>
    </citation>
    <scope>NUCLEOTIDE SEQUENCE [LARGE SCALE GENOMIC DNA]</scope>
</reference>
<organism evidence="2 3">
    <name type="scientific">Nicotiana sylvestris</name>
    <name type="common">Wood tobacco</name>
    <name type="synonym">South American tobacco</name>
    <dbReference type="NCBI Taxonomy" id="4096"/>
    <lineage>
        <taxon>Eukaryota</taxon>
        <taxon>Viridiplantae</taxon>
        <taxon>Streptophyta</taxon>
        <taxon>Embryophyta</taxon>
        <taxon>Tracheophyta</taxon>
        <taxon>Spermatophyta</taxon>
        <taxon>Magnoliopsida</taxon>
        <taxon>eudicotyledons</taxon>
        <taxon>Gunneridae</taxon>
        <taxon>Pentapetalae</taxon>
        <taxon>asterids</taxon>
        <taxon>lamiids</taxon>
        <taxon>Solanales</taxon>
        <taxon>Solanaceae</taxon>
        <taxon>Nicotianoideae</taxon>
        <taxon>Nicotianeae</taxon>
        <taxon>Nicotiana</taxon>
    </lineage>
</organism>
<name>A0A1U7VNL9_NICSY</name>
<dbReference type="RefSeq" id="XP_009763954.1">
    <property type="nucleotide sequence ID" value="XM_009765652.1"/>
</dbReference>
<dbReference type="InterPro" id="IPR017451">
    <property type="entry name" value="F-box-assoc_interact_dom"/>
</dbReference>
<protein>
    <submittedName>
        <fullName evidence="3">F-box/kelch-repeat protein At3g23880-like</fullName>
    </submittedName>
</protein>
<evidence type="ECO:0000313" key="2">
    <source>
        <dbReference type="Proteomes" id="UP000189701"/>
    </source>
</evidence>
<dbReference type="Proteomes" id="UP000189701">
    <property type="component" value="Unplaced"/>
</dbReference>
<proteinExistence type="predicted"/>
<reference evidence="3" key="2">
    <citation type="submission" date="2025-08" db="UniProtKB">
        <authorList>
            <consortium name="RefSeq"/>
        </authorList>
    </citation>
    <scope>IDENTIFICATION</scope>
    <source>
        <tissue evidence="3">Leaf</tissue>
    </source>
</reference>